<evidence type="ECO:0000313" key="3">
    <source>
        <dbReference type="EMBL" id="QDU10595.1"/>
    </source>
</evidence>
<sequence length="526" mass="59539">MHHMTRSTSLIVDTPASRRLFQSFVFFIIMVVFGTSSVFAEKYHVQMNGRDDPARDGKTWETAWASLAFACEQTPADGQPHQIVIRTGTYHVTRTAFPKSNTTIVGEGARGKKGSHLIASNTWKLSEEFKPDQPPAQEHVIAFRDKENIAIRKLSISSNPEHRITGGIWATASKGLKIEQVAFKDFRWNGIYLNVCQEIDLGHCQFEDCSTNKMRHWGGHIRSRYLTNANIHHNRIKGRTGGGYGYKAGGHTNARIHHNFIDIKGGFGIESAHENEYGVEIDHNWINQCISIPKGGQAADPNTREFEYSFWIHHNFLSHSYTIEGPRNHLIFEHNYVNTSSPNGRVYTHHGGINHGPVTIRYNVIENVDRALIWMNNGLAENIFVYNNSIFCADAGNRTGTLLGVSKPERLNNWVFKNNLVIAAWSQPRRIVWKEHAEILAKMDVKHNLFVNCLAVPQGNLENEDPGLIREGQKPSPFWTSKDAESFVVDRGVNVGLPFEGEKPDIGAFEFGVEPWKLENIPQPRW</sequence>
<dbReference type="OrthoDB" id="8660908at2"/>
<dbReference type="SUPFAM" id="SSF51126">
    <property type="entry name" value="Pectin lyase-like"/>
    <property type="match status" value="1"/>
</dbReference>
<dbReference type="AlphaFoldDB" id="A0A517WZA6"/>
<name>A0A517WZA6_9PLAN</name>
<keyword evidence="1" id="KW-0472">Membrane</keyword>
<organism evidence="3 4">
    <name type="scientific">Gimesia aquarii</name>
    <dbReference type="NCBI Taxonomy" id="2527964"/>
    <lineage>
        <taxon>Bacteria</taxon>
        <taxon>Pseudomonadati</taxon>
        <taxon>Planctomycetota</taxon>
        <taxon>Planctomycetia</taxon>
        <taxon>Planctomycetales</taxon>
        <taxon>Planctomycetaceae</taxon>
        <taxon>Gimesia</taxon>
    </lineage>
</organism>
<proteinExistence type="predicted"/>
<gene>
    <name evidence="3" type="ORF">V202x_40070</name>
</gene>
<dbReference type="Gene3D" id="2.160.20.10">
    <property type="entry name" value="Single-stranded right-handed beta-helix, Pectin lyase-like"/>
    <property type="match status" value="1"/>
</dbReference>
<protein>
    <recommendedName>
        <fullName evidence="2">Right handed beta helix domain-containing protein</fullName>
    </recommendedName>
</protein>
<dbReference type="Pfam" id="PF13229">
    <property type="entry name" value="Beta_helix"/>
    <property type="match status" value="1"/>
</dbReference>
<keyword evidence="1" id="KW-0812">Transmembrane</keyword>
<evidence type="ECO:0000313" key="4">
    <source>
        <dbReference type="Proteomes" id="UP000318384"/>
    </source>
</evidence>
<accession>A0A517WZA6</accession>
<dbReference type="Proteomes" id="UP000318384">
    <property type="component" value="Chromosome"/>
</dbReference>
<feature type="transmembrane region" description="Helical" evidence="1">
    <location>
        <begin position="20"/>
        <end position="40"/>
    </location>
</feature>
<dbReference type="InterPro" id="IPR011050">
    <property type="entry name" value="Pectin_lyase_fold/virulence"/>
</dbReference>
<keyword evidence="1" id="KW-1133">Transmembrane helix</keyword>
<dbReference type="InterPro" id="IPR039448">
    <property type="entry name" value="Beta_helix"/>
</dbReference>
<evidence type="ECO:0000256" key="1">
    <source>
        <dbReference type="SAM" id="Phobius"/>
    </source>
</evidence>
<evidence type="ECO:0000259" key="2">
    <source>
        <dbReference type="Pfam" id="PF13229"/>
    </source>
</evidence>
<dbReference type="InterPro" id="IPR012334">
    <property type="entry name" value="Pectin_lyas_fold"/>
</dbReference>
<feature type="domain" description="Right handed beta helix" evidence="2">
    <location>
        <begin position="141"/>
        <end position="289"/>
    </location>
</feature>
<keyword evidence="4" id="KW-1185">Reference proteome</keyword>
<dbReference type="RefSeq" id="WP_145178365.1">
    <property type="nucleotide sequence ID" value="NZ_CP037422.1"/>
</dbReference>
<dbReference type="EMBL" id="CP037422">
    <property type="protein sequence ID" value="QDU10595.1"/>
    <property type="molecule type" value="Genomic_DNA"/>
</dbReference>
<reference evidence="3 4" key="1">
    <citation type="submission" date="2019-03" db="EMBL/GenBank/DDBJ databases">
        <title>Deep-cultivation of Planctomycetes and their phenomic and genomic characterization uncovers novel biology.</title>
        <authorList>
            <person name="Wiegand S."/>
            <person name="Jogler M."/>
            <person name="Boedeker C."/>
            <person name="Pinto D."/>
            <person name="Vollmers J."/>
            <person name="Rivas-Marin E."/>
            <person name="Kohn T."/>
            <person name="Peeters S.H."/>
            <person name="Heuer A."/>
            <person name="Rast P."/>
            <person name="Oberbeckmann S."/>
            <person name="Bunk B."/>
            <person name="Jeske O."/>
            <person name="Meyerdierks A."/>
            <person name="Storesund J.E."/>
            <person name="Kallscheuer N."/>
            <person name="Luecker S."/>
            <person name="Lage O.M."/>
            <person name="Pohl T."/>
            <person name="Merkel B.J."/>
            <person name="Hornburger P."/>
            <person name="Mueller R.-W."/>
            <person name="Bruemmer F."/>
            <person name="Labrenz M."/>
            <person name="Spormann A.M."/>
            <person name="Op den Camp H."/>
            <person name="Overmann J."/>
            <person name="Amann R."/>
            <person name="Jetten M.S.M."/>
            <person name="Mascher T."/>
            <person name="Medema M.H."/>
            <person name="Devos D.P."/>
            <person name="Kaster A.-K."/>
            <person name="Ovreas L."/>
            <person name="Rohde M."/>
            <person name="Galperin M.Y."/>
            <person name="Jogler C."/>
        </authorList>
    </citation>
    <scope>NUCLEOTIDE SEQUENCE [LARGE SCALE GENOMIC DNA]</scope>
    <source>
        <strain evidence="3 4">V202</strain>
    </source>
</reference>